<evidence type="ECO:0000256" key="1">
    <source>
        <dbReference type="SAM" id="MobiDB-lite"/>
    </source>
</evidence>
<name>A7ID75_XANP2</name>
<dbReference type="Proteomes" id="UP000002417">
    <property type="component" value="Chromosome"/>
</dbReference>
<dbReference type="EMBL" id="CP000781">
    <property type="protein sequence ID" value="ABS65968.1"/>
    <property type="molecule type" value="Genomic_DNA"/>
</dbReference>
<dbReference type="STRING" id="78245.Xaut_0716"/>
<proteinExistence type="predicted"/>
<protein>
    <submittedName>
        <fullName evidence="2">Uncharacterized protein</fullName>
    </submittedName>
</protein>
<dbReference type="AlphaFoldDB" id="A7ID75"/>
<gene>
    <name evidence="2" type="ordered locus">Xaut_0716</name>
</gene>
<organism evidence="2 3">
    <name type="scientific">Xanthobacter autotrophicus (strain ATCC BAA-1158 / Py2)</name>
    <dbReference type="NCBI Taxonomy" id="78245"/>
    <lineage>
        <taxon>Bacteria</taxon>
        <taxon>Pseudomonadati</taxon>
        <taxon>Pseudomonadota</taxon>
        <taxon>Alphaproteobacteria</taxon>
        <taxon>Hyphomicrobiales</taxon>
        <taxon>Xanthobacteraceae</taxon>
        <taxon>Xanthobacter</taxon>
    </lineage>
</organism>
<keyword evidence="3" id="KW-1185">Reference proteome</keyword>
<dbReference type="HOGENOM" id="CLU_2003009_0_0_5"/>
<feature type="region of interest" description="Disordered" evidence="1">
    <location>
        <begin position="62"/>
        <end position="83"/>
    </location>
</feature>
<accession>A7ID75</accession>
<evidence type="ECO:0000313" key="2">
    <source>
        <dbReference type="EMBL" id="ABS65968.1"/>
    </source>
</evidence>
<sequence length="124" mass="12875">MEGRARPGTKGDGPAVMPAGSVFPGTTGAPSSPCHAPFLNRSKRPLQRPDLAEDRLRLDRFSATAPSQLSSPAGAGTVIPRGDKKVPPLLSSPLLRGGAPAIVSVLSIAIEAAMVRARKRKTET</sequence>
<feature type="region of interest" description="Disordered" evidence="1">
    <location>
        <begin position="1"/>
        <end position="48"/>
    </location>
</feature>
<reference evidence="2 3" key="1">
    <citation type="submission" date="2007-07" db="EMBL/GenBank/DDBJ databases">
        <title>Complete sequence of chromosome of Xanthobacter autotrophicus Py2.</title>
        <authorList>
            <consortium name="US DOE Joint Genome Institute"/>
            <person name="Copeland A."/>
            <person name="Lucas S."/>
            <person name="Lapidus A."/>
            <person name="Barry K."/>
            <person name="Glavina del Rio T."/>
            <person name="Hammon N."/>
            <person name="Israni S."/>
            <person name="Dalin E."/>
            <person name="Tice H."/>
            <person name="Pitluck S."/>
            <person name="Sims D."/>
            <person name="Brettin T."/>
            <person name="Bruce D."/>
            <person name="Detter J.C."/>
            <person name="Han C."/>
            <person name="Tapia R."/>
            <person name="Brainard J."/>
            <person name="Schmutz J."/>
            <person name="Larimer F."/>
            <person name="Land M."/>
            <person name="Hauser L."/>
            <person name="Kyrpides N."/>
            <person name="Kim E."/>
            <person name="Ensigns S.A."/>
            <person name="Richardson P."/>
        </authorList>
    </citation>
    <scope>NUCLEOTIDE SEQUENCE [LARGE SCALE GENOMIC DNA]</scope>
    <source>
        <strain evidence="3">ATCC BAA-1158 / Py2</strain>
    </source>
</reference>
<dbReference type="KEGG" id="xau:Xaut_0716"/>
<evidence type="ECO:0000313" key="3">
    <source>
        <dbReference type="Proteomes" id="UP000002417"/>
    </source>
</evidence>